<evidence type="ECO:0000313" key="3">
    <source>
        <dbReference type="EMBL" id="HDS10422.1"/>
    </source>
</evidence>
<dbReference type="GO" id="GO:0008757">
    <property type="term" value="F:S-adenosylmethionine-dependent methyltransferase activity"/>
    <property type="evidence" value="ECO:0007669"/>
    <property type="project" value="InterPro"/>
</dbReference>
<keyword evidence="3" id="KW-0808">Transferase</keyword>
<accession>A0A7C1E2C2</accession>
<dbReference type="GO" id="GO:0032259">
    <property type="term" value="P:methylation"/>
    <property type="evidence" value="ECO:0007669"/>
    <property type="project" value="UniProtKB-KW"/>
</dbReference>
<comment type="caution">
    <text evidence="3">The sequence shown here is derived from an EMBL/GenBank/DDBJ whole genome shotgun (WGS) entry which is preliminary data.</text>
</comment>
<protein>
    <submittedName>
        <fullName evidence="3">Class I SAM-dependent methyltransferase</fullName>
    </submittedName>
</protein>
<proteinExistence type="predicted"/>
<keyword evidence="3" id="KW-0489">Methyltransferase</keyword>
<dbReference type="CDD" id="cd02440">
    <property type="entry name" value="AdoMet_MTases"/>
    <property type="match status" value="1"/>
</dbReference>
<feature type="region of interest" description="Disordered" evidence="1">
    <location>
        <begin position="1"/>
        <end position="26"/>
    </location>
</feature>
<dbReference type="Pfam" id="PF08241">
    <property type="entry name" value="Methyltransf_11"/>
    <property type="match status" value="1"/>
</dbReference>
<feature type="domain" description="Methyltransferase type 11" evidence="2">
    <location>
        <begin position="69"/>
        <end position="167"/>
    </location>
</feature>
<organism evidence="3">
    <name type="scientific">Fervidicoccus fontis</name>
    <dbReference type="NCBI Taxonomy" id="683846"/>
    <lineage>
        <taxon>Archaea</taxon>
        <taxon>Thermoproteota</taxon>
        <taxon>Thermoprotei</taxon>
        <taxon>Fervidicoccales</taxon>
        <taxon>Fervidicoccaceae</taxon>
        <taxon>Fervidicoccus</taxon>
    </lineage>
</organism>
<dbReference type="InterPro" id="IPR029063">
    <property type="entry name" value="SAM-dependent_MTases_sf"/>
</dbReference>
<dbReference type="InterPro" id="IPR013216">
    <property type="entry name" value="Methyltransf_11"/>
</dbReference>
<dbReference type="AlphaFoldDB" id="A0A7C1E2C2"/>
<dbReference type="EMBL" id="DSDY01000067">
    <property type="protein sequence ID" value="HDS10422.1"/>
    <property type="molecule type" value="Genomic_DNA"/>
</dbReference>
<dbReference type="Gene3D" id="3.40.50.150">
    <property type="entry name" value="Vaccinia Virus protein VP39"/>
    <property type="match status" value="1"/>
</dbReference>
<dbReference type="SUPFAM" id="SSF53335">
    <property type="entry name" value="S-adenosyl-L-methionine-dependent methyltransferases"/>
    <property type="match status" value="1"/>
</dbReference>
<evidence type="ECO:0000256" key="1">
    <source>
        <dbReference type="SAM" id="MobiDB-lite"/>
    </source>
</evidence>
<name>A0A7C1E2C2_9CREN</name>
<reference evidence="3" key="1">
    <citation type="journal article" date="2020" name="mSystems">
        <title>Genome- and Community-Level Interaction Insights into Carbon Utilization and Element Cycling Functions of Hydrothermarchaeota in Hydrothermal Sediment.</title>
        <authorList>
            <person name="Zhou Z."/>
            <person name="Liu Y."/>
            <person name="Xu W."/>
            <person name="Pan J."/>
            <person name="Luo Z.H."/>
            <person name="Li M."/>
        </authorList>
    </citation>
    <scope>NUCLEOTIDE SEQUENCE [LARGE SCALE GENOMIC DNA]</scope>
    <source>
        <strain evidence="3">SpSt-123</strain>
    </source>
</reference>
<evidence type="ECO:0000259" key="2">
    <source>
        <dbReference type="Pfam" id="PF08241"/>
    </source>
</evidence>
<gene>
    <name evidence="3" type="ORF">ENO04_02185</name>
</gene>
<feature type="compositionally biased region" description="Polar residues" evidence="1">
    <location>
        <begin position="16"/>
        <end position="26"/>
    </location>
</feature>
<sequence>MRSTLERRERERNPLKDSSQGKTTTESLSTIKSTYDALTEVYDELYGYEQTLKHLELLRKVDFSNKRMLDAGAGTLLFEKLVLSLKKSDNYWIVALDISKLIKKPYQETKPSEKIDAVIGDITSIPFREDSFNIVLSITVLGGLGELLRKATTNLYNVCKKGGKIIITMHEKTVSKAEQDFLNDSCMELWRAGADICCGIEKTRTNTV</sequence>
<feature type="compositionally biased region" description="Basic and acidic residues" evidence="1">
    <location>
        <begin position="1"/>
        <end position="15"/>
    </location>
</feature>